<evidence type="ECO:0000313" key="2">
    <source>
        <dbReference type="EMBL" id="CAG6492301.1"/>
    </source>
</evidence>
<dbReference type="EMBL" id="HBUE01164204">
    <property type="protein sequence ID" value="CAG6511768.1"/>
    <property type="molecule type" value="Transcribed_RNA"/>
</dbReference>
<dbReference type="EMBL" id="HBUE01164205">
    <property type="protein sequence ID" value="CAG6511769.1"/>
    <property type="molecule type" value="Transcribed_RNA"/>
</dbReference>
<proteinExistence type="predicted"/>
<dbReference type="EMBL" id="HBUE01120621">
    <property type="protein sequence ID" value="CAG6492300.1"/>
    <property type="molecule type" value="Transcribed_RNA"/>
</dbReference>
<accession>A0A8D8CF61</accession>
<evidence type="ECO:0000256" key="1">
    <source>
        <dbReference type="SAM" id="Phobius"/>
    </source>
</evidence>
<keyword evidence="1" id="KW-0472">Membrane</keyword>
<reference evidence="2" key="1">
    <citation type="submission" date="2021-05" db="EMBL/GenBank/DDBJ databases">
        <authorList>
            <person name="Alioto T."/>
            <person name="Alioto T."/>
            <person name="Gomez Garrido J."/>
        </authorList>
    </citation>
    <scope>NUCLEOTIDE SEQUENCE</scope>
</reference>
<dbReference type="EMBL" id="HBUE01269466">
    <property type="protein sequence ID" value="CAG6563203.1"/>
    <property type="molecule type" value="Transcribed_RNA"/>
</dbReference>
<keyword evidence="1" id="KW-0812">Transmembrane</keyword>
<organism evidence="2">
    <name type="scientific">Culex pipiens</name>
    <name type="common">House mosquito</name>
    <dbReference type="NCBI Taxonomy" id="7175"/>
    <lineage>
        <taxon>Eukaryota</taxon>
        <taxon>Metazoa</taxon>
        <taxon>Ecdysozoa</taxon>
        <taxon>Arthropoda</taxon>
        <taxon>Hexapoda</taxon>
        <taxon>Insecta</taxon>
        <taxon>Pterygota</taxon>
        <taxon>Neoptera</taxon>
        <taxon>Endopterygota</taxon>
        <taxon>Diptera</taxon>
        <taxon>Nematocera</taxon>
        <taxon>Culicoidea</taxon>
        <taxon>Culicidae</taxon>
        <taxon>Culicinae</taxon>
        <taxon>Culicini</taxon>
        <taxon>Culex</taxon>
        <taxon>Culex</taxon>
    </lineage>
</organism>
<feature type="transmembrane region" description="Helical" evidence="1">
    <location>
        <begin position="46"/>
        <end position="68"/>
    </location>
</feature>
<dbReference type="EMBL" id="HBUE01269467">
    <property type="protein sequence ID" value="CAG6563204.1"/>
    <property type="molecule type" value="Transcribed_RNA"/>
</dbReference>
<sequence>MQEKIINLTMIISLYQTRHSGVCELCACVCVLIHTITHILTQIHLYIYLCSLLFQHFCFLSSICFSFFSQMVVFFSQIALDIGLLKVSPVLILVRVEKAHGCEWQWLVEYASYAGFKYL</sequence>
<dbReference type="EMBL" id="HBUE01120622">
    <property type="protein sequence ID" value="CAG6492301.1"/>
    <property type="molecule type" value="Transcribed_RNA"/>
</dbReference>
<name>A0A8D8CF61_CULPI</name>
<protein>
    <submittedName>
        <fullName evidence="2">(northern house mosquito) hypothetical protein</fullName>
    </submittedName>
</protein>
<feature type="transmembrane region" description="Helical" evidence="1">
    <location>
        <begin position="21"/>
        <end position="40"/>
    </location>
</feature>
<keyword evidence="1" id="KW-1133">Transmembrane helix</keyword>
<dbReference type="AlphaFoldDB" id="A0A8D8CF61"/>